<accession>Q2JBE0</accession>
<dbReference type="InterPro" id="IPR027417">
    <property type="entry name" value="P-loop_NTPase"/>
</dbReference>
<dbReference type="PhylomeDB" id="Q2JBE0"/>
<feature type="domain" description="AAA" evidence="1">
    <location>
        <begin position="1"/>
        <end position="204"/>
    </location>
</feature>
<dbReference type="PANTHER" id="PTHR13696:SF99">
    <property type="entry name" value="COBYRINIC ACID AC-DIAMIDE SYNTHASE"/>
    <property type="match status" value="1"/>
</dbReference>
<gene>
    <name evidence="2" type="ordered locus">Francci3_2028</name>
</gene>
<dbReference type="SUPFAM" id="SSF52540">
    <property type="entry name" value="P-loop containing nucleoside triphosphate hydrolases"/>
    <property type="match status" value="1"/>
</dbReference>
<reference evidence="2 3" key="1">
    <citation type="journal article" date="2007" name="Genome Res.">
        <title>Genome characteristics of facultatively symbiotic Frankia sp. strains reflect host range and host plant biogeography.</title>
        <authorList>
            <person name="Normand P."/>
            <person name="Lapierre P."/>
            <person name="Tisa L.S."/>
            <person name="Gogarten J.P."/>
            <person name="Alloisio N."/>
            <person name="Bagnarol E."/>
            <person name="Bassi C.A."/>
            <person name="Berry A.M."/>
            <person name="Bickhart D.M."/>
            <person name="Choisne N."/>
            <person name="Couloux A."/>
            <person name="Cournoyer B."/>
            <person name="Cruveiller S."/>
            <person name="Daubin V."/>
            <person name="Demange N."/>
            <person name="Francino M.P."/>
            <person name="Goltsman E."/>
            <person name="Huang Y."/>
            <person name="Kopp O.R."/>
            <person name="Labarre L."/>
            <person name="Lapidus A."/>
            <person name="Lavire C."/>
            <person name="Marechal J."/>
            <person name="Martinez M."/>
            <person name="Mastronunzio J.E."/>
            <person name="Mullin B.C."/>
            <person name="Niemann J."/>
            <person name="Pujic P."/>
            <person name="Rawnsley T."/>
            <person name="Rouy Z."/>
            <person name="Schenowitz C."/>
            <person name="Sellstedt A."/>
            <person name="Tavares F."/>
            <person name="Tomkins J.P."/>
            <person name="Vallenet D."/>
            <person name="Valverde C."/>
            <person name="Wall L.G."/>
            <person name="Wang Y."/>
            <person name="Medigue C."/>
            <person name="Benson D.R."/>
        </authorList>
    </citation>
    <scope>NUCLEOTIDE SEQUENCE [LARGE SCALE GENOMIC DNA]</scope>
    <source>
        <strain evidence="3">DSM 45818 / CECT 9043 / CcI3</strain>
    </source>
</reference>
<evidence type="ECO:0000313" key="3">
    <source>
        <dbReference type="Proteomes" id="UP000001937"/>
    </source>
</evidence>
<name>Q2JBE0_FRACC</name>
<evidence type="ECO:0000313" key="2">
    <source>
        <dbReference type="EMBL" id="ABD11402.1"/>
    </source>
</evidence>
<proteinExistence type="predicted"/>
<dbReference type="InterPro" id="IPR025669">
    <property type="entry name" value="AAA_dom"/>
</dbReference>
<dbReference type="CDD" id="cd02042">
    <property type="entry name" value="ParAB_family"/>
    <property type="match status" value="1"/>
</dbReference>
<dbReference type="HOGENOM" id="CLU_037612_4_0_11"/>
<dbReference type="OrthoDB" id="69313at2"/>
<sequence length="322" mass="35061">MKAVAIASYKGGVGKTTLTANIGAAIARLGRRVLMIDLDPQANLTFSFYRPETWRTDLADHRRTVKAWFESWRPETTPPPLAGYVTTPSVVNAAVAAGGGTLDLLASHLSLGDIEMDLTARLGGARAHRSTRYYFDVYQRLATGLASFSTYDYDLVLIDCPPNFGVITRAAIAACDHLLIPARPDNLSTLGIEHLMSRLGRFVWEYNRVAGLQSGMHPAVKRLEPRVLGVVLMMVQYYGGRPTSFLRPYIHQASGLGLPVFESMLRVSNRSFAGAAGTQLPAVLSADLPPEVARELISLVEEFLRRVGAASRMAGPSHRPVA</sequence>
<dbReference type="InterPro" id="IPR050678">
    <property type="entry name" value="DNA_Partitioning_ATPase"/>
</dbReference>
<dbReference type="EMBL" id="CP000249">
    <property type="protein sequence ID" value="ABD11402.1"/>
    <property type="molecule type" value="Genomic_DNA"/>
</dbReference>
<evidence type="ECO:0000259" key="1">
    <source>
        <dbReference type="Pfam" id="PF13614"/>
    </source>
</evidence>
<dbReference type="KEGG" id="fra:Francci3_2028"/>
<dbReference type="PANTHER" id="PTHR13696">
    <property type="entry name" value="P-LOOP CONTAINING NUCLEOSIDE TRIPHOSPHATE HYDROLASE"/>
    <property type="match status" value="1"/>
</dbReference>
<dbReference type="Proteomes" id="UP000001937">
    <property type="component" value="Chromosome"/>
</dbReference>
<dbReference type="STRING" id="106370.Francci3_2028"/>
<organism evidence="2 3">
    <name type="scientific">Frankia casuarinae (strain DSM 45818 / CECT 9043 / HFP020203 / CcI3)</name>
    <dbReference type="NCBI Taxonomy" id="106370"/>
    <lineage>
        <taxon>Bacteria</taxon>
        <taxon>Bacillati</taxon>
        <taxon>Actinomycetota</taxon>
        <taxon>Actinomycetes</taxon>
        <taxon>Frankiales</taxon>
        <taxon>Frankiaceae</taxon>
        <taxon>Frankia</taxon>
    </lineage>
</organism>
<dbReference type="eggNOG" id="COG1192">
    <property type="taxonomic scope" value="Bacteria"/>
</dbReference>
<dbReference type="Gene3D" id="3.40.50.300">
    <property type="entry name" value="P-loop containing nucleotide triphosphate hydrolases"/>
    <property type="match status" value="1"/>
</dbReference>
<protein>
    <submittedName>
        <fullName evidence="2">Cobyrinic acid a,c-diamide synthase</fullName>
    </submittedName>
</protein>
<dbReference type="RefSeq" id="WP_011436459.1">
    <property type="nucleotide sequence ID" value="NC_007777.1"/>
</dbReference>
<keyword evidence="3" id="KW-1185">Reference proteome</keyword>
<dbReference type="AlphaFoldDB" id="Q2JBE0"/>
<dbReference type="Pfam" id="PF13614">
    <property type="entry name" value="AAA_31"/>
    <property type="match status" value="1"/>
</dbReference>